<organism evidence="2 3">
    <name type="scientific">Littorina saxatilis</name>
    <dbReference type="NCBI Taxonomy" id="31220"/>
    <lineage>
        <taxon>Eukaryota</taxon>
        <taxon>Metazoa</taxon>
        <taxon>Spiralia</taxon>
        <taxon>Lophotrochozoa</taxon>
        <taxon>Mollusca</taxon>
        <taxon>Gastropoda</taxon>
        <taxon>Caenogastropoda</taxon>
        <taxon>Littorinimorpha</taxon>
        <taxon>Littorinoidea</taxon>
        <taxon>Littorinidae</taxon>
        <taxon>Littorina</taxon>
    </lineage>
</organism>
<dbReference type="EMBL" id="JBAMIC010000001">
    <property type="protein sequence ID" value="KAK7116284.1"/>
    <property type="molecule type" value="Genomic_DNA"/>
</dbReference>
<gene>
    <name evidence="2" type="ORF">V1264_001993</name>
</gene>
<feature type="signal peptide" evidence="1">
    <location>
        <begin position="1"/>
        <end position="23"/>
    </location>
</feature>
<keyword evidence="1" id="KW-0732">Signal</keyword>
<protein>
    <submittedName>
        <fullName evidence="2">Uncharacterized protein</fullName>
    </submittedName>
</protein>
<keyword evidence="3" id="KW-1185">Reference proteome</keyword>
<evidence type="ECO:0000313" key="2">
    <source>
        <dbReference type="EMBL" id="KAK7116284.1"/>
    </source>
</evidence>
<feature type="chain" id="PRO_5043017049" evidence="1">
    <location>
        <begin position="24"/>
        <end position="149"/>
    </location>
</feature>
<dbReference type="Proteomes" id="UP001374579">
    <property type="component" value="Unassembled WGS sequence"/>
</dbReference>
<reference evidence="2 3" key="1">
    <citation type="submission" date="2024-02" db="EMBL/GenBank/DDBJ databases">
        <title>Chromosome-scale genome assembly of the rough periwinkle Littorina saxatilis.</title>
        <authorList>
            <person name="De Jode A."/>
            <person name="Faria R."/>
            <person name="Formenti G."/>
            <person name="Sims Y."/>
            <person name="Smith T.P."/>
            <person name="Tracey A."/>
            <person name="Wood J.M.D."/>
            <person name="Zagrodzka Z.B."/>
            <person name="Johannesson K."/>
            <person name="Butlin R.K."/>
            <person name="Leder E.H."/>
        </authorList>
    </citation>
    <scope>NUCLEOTIDE SEQUENCE [LARGE SCALE GENOMIC DNA]</scope>
    <source>
        <strain evidence="2">Snail1</strain>
        <tissue evidence="2">Muscle</tissue>
    </source>
</reference>
<evidence type="ECO:0000256" key="1">
    <source>
        <dbReference type="SAM" id="SignalP"/>
    </source>
</evidence>
<evidence type="ECO:0000313" key="3">
    <source>
        <dbReference type="Proteomes" id="UP001374579"/>
    </source>
</evidence>
<comment type="caution">
    <text evidence="2">The sequence shown here is derived from an EMBL/GenBank/DDBJ whole genome shotgun (WGS) entry which is preliminary data.</text>
</comment>
<sequence length="149" mass="16193">MASPSLLTISCLVAMLCMEGLHASGVLGNCHKKCRAEEELKRLCKVERSCEQFLPDFGMFLECIAPCTQIGNNCFQRCAFKTDDIADTCLSRCGLGDVNGGAGPLTPGYASSNGVSTAEQDNSHSTLCYKSCYDGMLNDAMNRLYRKRP</sequence>
<dbReference type="AlphaFoldDB" id="A0AAN9GPS6"/>
<accession>A0AAN9GPS6</accession>
<proteinExistence type="predicted"/>
<name>A0AAN9GPS6_9CAEN</name>